<evidence type="ECO:0000256" key="5">
    <source>
        <dbReference type="ARBA" id="ARBA00022842"/>
    </source>
</evidence>
<dbReference type="InterPro" id="IPR015797">
    <property type="entry name" value="NUDIX_hydrolase-like_dom_sf"/>
</dbReference>
<accession>A0A6P0H4U0</accession>
<comment type="cofactor">
    <cofactor evidence="1">
        <name>Mn(2+)</name>
        <dbReference type="ChEBI" id="CHEBI:29035"/>
    </cofactor>
</comment>
<dbReference type="Proteomes" id="UP000468828">
    <property type="component" value="Unassembled WGS sequence"/>
</dbReference>
<keyword evidence="6" id="KW-0464">Manganese</keyword>
<evidence type="ECO:0000313" key="11">
    <source>
        <dbReference type="Proteomes" id="UP000468828"/>
    </source>
</evidence>
<evidence type="ECO:0000313" key="12">
    <source>
        <dbReference type="Proteomes" id="UP000471152"/>
    </source>
</evidence>
<dbReference type="AlphaFoldDB" id="A0A6P0H4U0"/>
<evidence type="ECO:0000256" key="2">
    <source>
        <dbReference type="ARBA" id="ARBA00001946"/>
    </source>
</evidence>
<dbReference type="EMBL" id="JAAGWH010000012">
    <property type="protein sequence ID" value="NEK93356.1"/>
    <property type="molecule type" value="Genomic_DNA"/>
</dbReference>
<dbReference type="PANTHER" id="PTHR12992:SF11">
    <property type="entry name" value="MITOCHONDRIAL COENZYME A DIPHOSPHATASE NUDT8"/>
    <property type="match status" value="1"/>
</dbReference>
<gene>
    <name evidence="10" type="ORF">G3R41_04060</name>
    <name evidence="9" type="ORF">GCU67_04060</name>
</gene>
<reference evidence="10 12" key="2">
    <citation type="submission" date="2020-02" db="EMBL/GenBank/DDBJ databases">
        <title>The WGS of Modestobacter muralis DSM 100205.</title>
        <authorList>
            <person name="Jiang Z."/>
        </authorList>
    </citation>
    <scope>NUCLEOTIDE SEQUENCE [LARGE SCALE GENOMIC DNA]</scope>
    <source>
        <strain evidence="10 12">DSM 100205</strain>
    </source>
</reference>
<evidence type="ECO:0000259" key="8">
    <source>
        <dbReference type="PROSITE" id="PS51462"/>
    </source>
</evidence>
<evidence type="ECO:0000256" key="1">
    <source>
        <dbReference type="ARBA" id="ARBA00001936"/>
    </source>
</evidence>
<dbReference type="InterPro" id="IPR045121">
    <property type="entry name" value="CoAse"/>
</dbReference>
<dbReference type="EMBL" id="JAAGWB010000012">
    <property type="protein sequence ID" value="NEN50123.1"/>
    <property type="molecule type" value="Genomic_DNA"/>
</dbReference>
<evidence type="ECO:0000313" key="10">
    <source>
        <dbReference type="EMBL" id="NEN50123.1"/>
    </source>
</evidence>
<dbReference type="SUPFAM" id="SSF55811">
    <property type="entry name" value="Nudix"/>
    <property type="match status" value="1"/>
</dbReference>
<name>A0A6P0H4U0_9ACTN</name>
<proteinExistence type="predicted"/>
<keyword evidence="4" id="KW-0378">Hydrolase</keyword>
<sequence length="226" mass="24019">MLLADGRSRPTVLLTERSPDLADHPGQLVFPGGAADTGDDGPCDTALRGPREEIGPDPVGVRVIGQLPPMALADSGFLVTPVLAWTLEAPALDQMNPAEVSAVLQVPLPGRRRVADDVRSPTGPAAPARPGYGRMTETVLDLLASMIGGDWARARRWRGVPLRWWMSSSGAADGPASVRRVPRSPRCGRRVIAQRAAMTVLPGENGGGGEKSWRGRRSARQPRPPP</sequence>
<keyword evidence="11" id="KW-1185">Reference proteome</keyword>
<feature type="domain" description="Nudix hydrolase" evidence="8">
    <location>
        <begin position="1"/>
        <end position="130"/>
    </location>
</feature>
<comment type="cofactor">
    <cofactor evidence="2">
        <name>Mg(2+)</name>
        <dbReference type="ChEBI" id="CHEBI:18420"/>
    </cofactor>
</comment>
<dbReference type="PROSITE" id="PS51462">
    <property type="entry name" value="NUDIX"/>
    <property type="match status" value="1"/>
</dbReference>
<protein>
    <submittedName>
        <fullName evidence="10">CoA pyrophosphatase</fullName>
    </submittedName>
</protein>
<dbReference type="CDD" id="cd03426">
    <property type="entry name" value="NUDIX_CoAse_Nudt7"/>
    <property type="match status" value="1"/>
</dbReference>
<keyword evidence="3" id="KW-0479">Metal-binding</keyword>
<dbReference type="GO" id="GO:0046872">
    <property type="term" value="F:metal ion binding"/>
    <property type="evidence" value="ECO:0007669"/>
    <property type="project" value="UniProtKB-KW"/>
</dbReference>
<evidence type="ECO:0000256" key="7">
    <source>
        <dbReference type="SAM" id="MobiDB-lite"/>
    </source>
</evidence>
<dbReference type="GO" id="GO:0010945">
    <property type="term" value="F:coenzyme A diphosphatase activity"/>
    <property type="evidence" value="ECO:0007669"/>
    <property type="project" value="InterPro"/>
</dbReference>
<reference evidence="9 11" key="1">
    <citation type="submission" date="2020-01" db="EMBL/GenBank/DDBJ databases">
        <title>the WGS Modestobacter muralis CPCC 204518.</title>
        <authorList>
            <person name="Jiang Z."/>
        </authorList>
    </citation>
    <scope>NUCLEOTIDE SEQUENCE [LARGE SCALE GENOMIC DNA]</scope>
    <source>
        <strain evidence="9 11">DSM 100205</strain>
    </source>
</reference>
<feature type="region of interest" description="Disordered" evidence="7">
    <location>
        <begin position="113"/>
        <end position="132"/>
    </location>
</feature>
<dbReference type="InterPro" id="IPR000086">
    <property type="entry name" value="NUDIX_hydrolase_dom"/>
</dbReference>
<comment type="caution">
    <text evidence="10">The sequence shown here is derived from an EMBL/GenBank/DDBJ whole genome shotgun (WGS) entry which is preliminary data.</text>
</comment>
<evidence type="ECO:0000313" key="9">
    <source>
        <dbReference type="EMBL" id="NEK93356.1"/>
    </source>
</evidence>
<feature type="region of interest" description="Disordered" evidence="7">
    <location>
        <begin position="199"/>
        <end position="226"/>
    </location>
</feature>
<evidence type="ECO:0000256" key="6">
    <source>
        <dbReference type="ARBA" id="ARBA00023211"/>
    </source>
</evidence>
<keyword evidence="5" id="KW-0460">Magnesium</keyword>
<dbReference type="Pfam" id="PF00293">
    <property type="entry name" value="NUDIX"/>
    <property type="match status" value="1"/>
</dbReference>
<dbReference type="Gene3D" id="3.90.79.10">
    <property type="entry name" value="Nucleoside Triphosphate Pyrophosphohydrolase"/>
    <property type="match status" value="1"/>
</dbReference>
<dbReference type="Proteomes" id="UP000471152">
    <property type="component" value="Unassembled WGS sequence"/>
</dbReference>
<organism evidence="10 12">
    <name type="scientific">Modestobacter muralis</name>
    <dbReference type="NCBI Taxonomy" id="1608614"/>
    <lineage>
        <taxon>Bacteria</taxon>
        <taxon>Bacillati</taxon>
        <taxon>Actinomycetota</taxon>
        <taxon>Actinomycetes</taxon>
        <taxon>Geodermatophilales</taxon>
        <taxon>Geodermatophilaceae</taxon>
        <taxon>Modestobacter</taxon>
    </lineage>
</organism>
<evidence type="ECO:0000256" key="4">
    <source>
        <dbReference type="ARBA" id="ARBA00022801"/>
    </source>
</evidence>
<evidence type="ECO:0000256" key="3">
    <source>
        <dbReference type="ARBA" id="ARBA00022723"/>
    </source>
</evidence>
<dbReference type="PANTHER" id="PTHR12992">
    <property type="entry name" value="NUDIX HYDROLASE"/>
    <property type="match status" value="1"/>
</dbReference>